<proteinExistence type="predicted"/>
<protein>
    <submittedName>
        <fullName evidence="2">DUF554 domain-containing protein</fullName>
    </submittedName>
</protein>
<feature type="transmembrane region" description="Helical" evidence="1">
    <location>
        <begin position="57"/>
        <end position="80"/>
    </location>
</feature>
<gene>
    <name evidence="2" type="ORF">F8A88_09985</name>
</gene>
<evidence type="ECO:0000313" key="3">
    <source>
        <dbReference type="Proteomes" id="UP000438699"/>
    </source>
</evidence>
<keyword evidence="1" id="KW-0812">Transmembrane</keyword>
<feature type="transmembrane region" description="Helical" evidence="1">
    <location>
        <begin position="140"/>
        <end position="162"/>
    </location>
</feature>
<feature type="transmembrane region" description="Helical" evidence="1">
    <location>
        <begin position="31"/>
        <end position="51"/>
    </location>
</feature>
<dbReference type="EMBL" id="WAIE01000004">
    <property type="protein sequence ID" value="KAB1441278.1"/>
    <property type="molecule type" value="Genomic_DNA"/>
</dbReference>
<feature type="transmembrane region" description="Helical" evidence="1">
    <location>
        <begin position="182"/>
        <end position="202"/>
    </location>
</feature>
<reference evidence="2 3" key="1">
    <citation type="journal article" date="2017" name="Int. J. Syst. Evol. Microbiol.">
        <title>Desulfovibrio senegalensis sp. nov., a mesophilic sulfate reducer isolated from marine sediment.</title>
        <authorList>
            <person name="Thioye A."/>
            <person name="Gam Z.B.A."/>
            <person name="Mbengue M."/>
            <person name="Cayol J.L."/>
            <person name="Joseph-Bartoli M."/>
            <person name="Toure-Kane C."/>
            <person name="Labat M."/>
        </authorList>
    </citation>
    <scope>NUCLEOTIDE SEQUENCE [LARGE SCALE GENOMIC DNA]</scope>
    <source>
        <strain evidence="2 3">DSM 101509</strain>
    </source>
</reference>
<feature type="transmembrane region" description="Helical" evidence="1">
    <location>
        <begin position="214"/>
        <end position="233"/>
    </location>
</feature>
<dbReference type="InterPro" id="IPR007563">
    <property type="entry name" value="DUF554"/>
</dbReference>
<sequence length="234" mass="25013">MIPYGSLANSATIILGSLAGCMLHSRFPERIRVIVFQGLGLCTLLIGLQMAFKVQDILVVIFSILVGGILGELLRLDTLLERLGNRCKKMLGSANPKFTEGLVTASLIYCIGAMAIVGSLEEGVNNDPTVLYTKAILDGFASVALASTFGSGVLFSFIPVLIYQGAMTLFAGYLQQYISPELIAQLSATGGLLIVGISINLMEIKEIRLSNLLPALPLVLVFTPLAHWIKTVLA</sequence>
<accession>A0A6N6N1K1</accession>
<keyword evidence="3" id="KW-1185">Reference proteome</keyword>
<comment type="caution">
    <text evidence="2">The sequence shown here is derived from an EMBL/GenBank/DDBJ whole genome shotgun (WGS) entry which is preliminary data.</text>
</comment>
<evidence type="ECO:0000313" key="2">
    <source>
        <dbReference type="EMBL" id="KAB1441278.1"/>
    </source>
</evidence>
<dbReference type="AlphaFoldDB" id="A0A6N6N1K1"/>
<dbReference type="RefSeq" id="WP_151151021.1">
    <property type="nucleotide sequence ID" value="NZ_WAIE01000004.1"/>
</dbReference>
<dbReference type="Proteomes" id="UP000438699">
    <property type="component" value="Unassembled WGS sequence"/>
</dbReference>
<organism evidence="2 3">
    <name type="scientific">Pseudodesulfovibrio senegalensis</name>
    <dbReference type="NCBI Taxonomy" id="1721087"/>
    <lineage>
        <taxon>Bacteria</taxon>
        <taxon>Pseudomonadati</taxon>
        <taxon>Thermodesulfobacteriota</taxon>
        <taxon>Desulfovibrionia</taxon>
        <taxon>Desulfovibrionales</taxon>
        <taxon>Desulfovibrionaceae</taxon>
    </lineage>
</organism>
<evidence type="ECO:0000256" key="1">
    <source>
        <dbReference type="SAM" id="Phobius"/>
    </source>
</evidence>
<feature type="transmembrane region" description="Helical" evidence="1">
    <location>
        <begin position="101"/>
        <end position="120"/>
    </location>
</feature>
<keyword evidence="1" id="KW-1133">Transmembrane helix</keyword>
<dbReference type="Pfam" id="PF04474">
    <property type="entry name" value="DUF554"/>
    <property type="match status" value="1"/>
</dbReference>
<name>A0A6N6N1K1_9BACT</name>
<dbReference type="PANTHER" id="PTHR36111">
    <property type="entry name" value="INNER MEMBRANE PROTEIN-RELATED"/>
    <property type="match status" value="1"/>
</dbReference>
<keyword evidence="1" id="KW-0472">Membrane</keyword>
<dbReference type="PANTHER" id="PTHR36111:SF2">
    <property type="entry name" value="INNER MEMBRANE PROTEIN"/>
    <property type="match status" value="1"/>
</dbReference>
<dbReference type="OrthoDB" id="9797976at2"/>